<evidence type="ECO:0000313" key="2">
    <source>
        <dbReference type="EMBL" id="CCI81976.1"/>
    </source>
</evidence>
<organism evidence="2 3">
    <name type="scientific">Lactobacillus hominis DSM 23910 = CRBIP 24.179</name>
    <dbReference type="NCBI Taxonomy" id="1423758"/>
    <lineage>
        <taxon>Bacteria</taxon>
        <taxon>Bacillati</taxon>
        <taxon>Bacillota</taxon>
        <taxon>Bacilli</taxon>
        <taxon>Lactobacillales</taxon>
        <taxon>Lactobacillaceae</taxon>
        <taxon>Lactobacillus</taxon>
    </lineage>
</organism>
<dbReference type="InterPro" id="IPR003545">
    <property type="entry name" value="Telomerase_RT"/>
</dbReference>
<dbReference type="Proteomes" id="UP000009320">
    <property type="component" value="Unassembled WGS sequence"/>
</dbReference>
<comment type="caution">
    <text evidence="2">The sequence shown here is derived from an EMBL/GenBank/DDBJ whole genome shotgun (WGS) entry which is preliminary data.</text>
</comment>
<dbReference type="PANTHER" id="PTHR34047:SF8">
    <property type="entry name" value="PROTEIN YKFC"/>
    <property type="match status" value="1"/>
</dbReference>
<sequence>MSIAYRTDLHTDTIAEFRKMYQFMIQHPSSYVMIGDFTSFFDKIDHQYLKERLCDLLQVDKLNSDYYAIFKRITMFDYCELTDLYNINNLDYEKRKDKIAFNLRQRALSKEDYKKYRSHIKRHHGNKGIPQGSAISACLANVYMLEIDKMINEFVVARGGIYRRYSDDFIIILPMDTSSIDDIEKIILKFGAFKDKGILKLQPEKTQVYKLQDHSVVNIGHLFTPSLNEKHKTINFIGLNFDGNAIKIREKNYK</sequence>
<dbReference type="InterPro" id="IPR000477">
    <property type="entry name" value="RT_dom"/>
</dbReference>
<dbReference type="GO" id="GO:0003677">
    <property type="term" value="F:DNA binding"/>
    <property type="evidence" value="ECO:0007669"/>
    <property type="project" value="InterPro"/>
</dbReference>
<feature type="domain" description="Reverse transcriptase" evidence="1">
    <location>
        <begin position="1"/>
        <end position="241"/>
    </location>
</feature>
<dbReference type="GO" id="GO:0003720">
    <property type="term" value="F:telomerase activity"/>
    <property type="evidence" value="ECO:0007669"/>
    <property type="project" value="InterPro"/>
</dbReference>
<name>I7JV01_9LACO</name>
<dbReference type="PRINTS" id="PR01365">
    <property type="entry name" value="TELOMERASERT"/>
</dbReference>
<proteinExistence type="predicted"/>
<dbReference type="GO" id="GO:0000723">
    <property type="term" value="P:telomere maintenance"/>
    <property type="evidence" value="ECO:0007669"/>
    <property type="project" value="InterPro"/>
</dbReference>
<evidence type="ECO:0000259" key="1">
    <source>
        <dbReference type="PROSITE" id="PS50878"/>
    </source>
</evidence>
<dbReference type="SUPFAM" id="SSF56672">
    <property type="entry name" value="DNA/RNA polymerases"/>
    <property type="match status" value="1"/>
</dbReference>
<dbReference type="EMBL" id="CAKE01000011">
    <property type="protein sequence ID" value="CCI81976.1"/>
    <property type="molecule type" value="Genomic_DNA"/>
</dbReference>
<dbReference type="eggNOG" id="COG3344">
    <property type="taxonomic scope" value="Bacteria"/>
</dbReference>
<dbReference type="RefSeq" id="WP_008470925.1">
    <property type="nucleotide sequence ID" value="NZ_AYZP01000002.1"/>
</dbReference>
<dbReference type="PANTHER" id="PTHR34047">
    <property type="entry name" value="NUCLEAR INTRON MATURASE 1, MITOCHONDRIAL-RELATED"/>
    <property type="match status" value="1"/>
</dbReference>
<dbReference type="STRING" id="1423758.FC41_GL000819"/>
<dbReference type="GeneID" id="82848082"/>
<accession>I7JV01</accession>
<keyword evidence="3" id="KW-1185">Reference proteome</keyword>
<protein>
    <recommendedName>
        <fullName evidence="1">Reverse transcriptase domain-containing protein</fullName>
    </recommendedName>
</protein>
<dbReference type="InterPro" id="IPR043502">
    <property type="entry name" value="DNA/RNA_pol_sf"/>
</dbReference>
<dbReference type="PROSITE" id="PS50878">
    <property type="entry name" value="RT_POL"/>
    <property type="match status" value="1"/>
</dbReference>
<reference evidence="2 3" key="1">
    <citation type="submission" date="2012-06" db="EMBL/GenBank/DDBJ databases">
        <title>Draft Genome Sequence of Lactobacillus hominis Strain CRBIP 24.179T, isolated from human intestine.</title>
        <authorList>
            <person name="Cousin S."/>
            <person name="Ma L."/>
            <person name="Bizet C."/>
            <person name="Loux V."/>
            <person name="Bouchier C."/>
            <person name="Clermont D."/>
            <person name="Creno S."/>
        </authorList>
    </citation>
    <scope>NUCLEOTIDE SEQUENCE [LARGE SCALE GENOMIC DNA]</scope>
    <source>
        <strain evidence="3">CRBIP 24.179T</strain>
    </source>
</reference>
<dbReference type="AlphaFoldDB" id="I7JV01"/>
<dbReference type="Pfam" id="PF00078">
    <property type="entry name" value="RVT_1"/>
    <property type="match status" value="1"/>
</dbReference>
<dbReference type="InterPro" id="IPR051083">
    <property type="entry name" value="GrpII_Intron_Splice-Mob/Def"/>
</dbReference>
<gene>
    <name evidence="2" type="ORF">BN55_01320</name>
</gene>
<evidence type="ECO:0000313" key="3">
    <source>
        <dbReference type="Proteomes" id="UP000009320"/>
    </source>
</evidence>